<sequence>MTELSLPNSDSTSRMPFRVLPKLCSLKLIDPSGLPYSNRCGTHRPYEPNVTARELEQEVCEMVESRLQAASLDVVKTQTPTTVTLEMYWGWADVIHARLEPLGRAGLVKGNSHQRFIEMRKWKEEHQTHILGKSK</sequence>
<evidence type="ECO:0000313" key="1">
    <source>
        <dbReference type="EMBL" id="KAF9077807.1"/>
    </source>
</evidence>
<reference evidence="1" key="1">
    <citation type="submission" date="2020-11" db="EMBL/GenBank/DDBJ databases">
        <authorList>
            <consortium name="DOE Joint Genome Institute"/>
            <person name="Ahrendt S."/>
            <person name="Riley R."/>
            <person name="Andreopoulos W."/>
            <person name="Labutti K."/>
            <person name="Pangilinan J."/>
            <person name="Ruiz-Duenas F.J."/>
            <person name="Barrasa J.M."/>
            <person name="Sanchez-Garcia M."/>
            <person name="Camarero S."/>
            <person name="Miyauchi S."/>
            <person name="Serrano A."/>
            <person name="Linde D."/>
            <person name="Babiker R."/>
            <person name="Drula E."/>
            <person name="Ayuso-Fernandez I."/>
            <person name="Pacheco R."/>
            <person name="Padilla G."/>
            <person name="Ferreira P."/>
            <person name="Barriuso J."/>
            <person name="Kellner H."/>
            <person name="Castanera R."/>
            <person name="Alfaro M."/>
            <person name="Ramirez L."/>
            <person name="Pisabarro A.G."/>
            <person name="Kuo A."/>
            <person name="Tritt A."/>
            <person name="Lipzen A."/>
            <person name="He G."/>
            <person name="Yan M."/>
            <person name="Ng V."/>
            <person name="Cullen D."/>
            <person name="Martin F."/>
            <person name="Rosso M.-N."/>
            <person name="Henrissat B."/>
            <person name="Hibbett D."/>
            <person name="Martinez A.T."/>
            <person name="Grigoriev I.V."/>
        </authorList>
    </citation>
    <scope>NUCLEOTIDE SEQUENCE</scope>
    <source>
        <strain evidence="1">AH 40177</strain>
    </source>
</reference>
<dbReference type="Proteomes" id="UP000772434">
    <property type="component" value="Unassembled WGS sequence"/>
</dbReference>
<organism evidence="1 2">
    <name type="scientific">Rhodocollybia butyracea</name>
    <dbReference type="NCBI Taxonomy" id="206335"/>
    <lineage>
        <taxon>Eukaryota</taxon>
        <taxon>Fungi</taxon>
        <taxon>Dikarya</taxon>
        <taxon>Basidiomycota</taxon>
        <taxon>Agaricomycotina</taxon>
        <taxon>Agaricomycetes</taxon>
        <taxon>Agaricomycetidae</taxon>
        <taxon>Agaricales</taxon>
        <taxon>Marasmiineae</taxon>
        <taxon>Omphalotaceae</taxon>
        <taxon>Rhodocollybia</taxon>
    </lineage>
</organism>
<evidence type="ECO:0000313" key="2">
    <source>
        <dbReference type="Proteomes" id="UP000772434"/>
    </source>
</evidence>
<keyword evidence="2" id="KW-1185">Reference proteome</keyword>
<name>A0A9P5UFZ7_9AGAR</name>
<dbReference type="EMBL" id="JADNRY010000003">
    <property type="protein sequence ID" value="KAF9077807.1"/>
    <property type="molecule type" value="Genomic_DNA"/>
</dbReference>
<comment type="caution">
    <text evidence="1">The sequence shown here is derived from an EMBL/GenBank/DDBJ whole genome shotgun (WGS) entry which is preliminary data.</text>
</comment>
<dbReference type="AlphaFoldDB" id="A0A9P5UFZ7"/>
<proteinExistence type="predicted"/>
<gene>
    <name evidence="1" type="ORF">BDP27DRAFT_1397545</name>
</gene>
<protein>
    <submittedName>
        <fullName evidence="1">Uncharacterized protein</fullName>
    </submittedName>
</protein>
<accession>A0A9P5UFZ7</accession>